<evidence type="ECO:0000256" key="2">
    <source>
        <dbReference type="ARBA" id="ARBA00022525"/>
    </source>
</evidence>
<dbReference type="STRING" id="1802630.A3H26_03410"/>
<evidence type="ECO:0000313" key="5">
    <source>
        <dbReference type="EMBL" id="OGC57037.1"/>
    </source>
</evidence>
<evidence type="ECO:0000256" key="3">
    <source>
        <dbReference type="ARBA" id="ARBA00023088"/>
    </source>
</evidence>
<protein>
    <recommendedName>
        <fullName evidence="4">Gram-positive cocci surface proteins LPxTG domain-containing protein</fullName>
    </recommendedName>
</protein>
<keyword evidence="1" id="KW-0134">Cell wall</keyword>
<dbReference type="Pfam" id="PF00746">
    <property type="entry name" value="Gram_pos_anchor"/>
    <property type="match status" value="1"/>
</dbReference>
<dbReference type="NCBIfam" id="TIGR01451">
    <property type="entry name" value="B_ant_repeat"/>
    <property type="match status" value="1"/>
</dbReference>
<dbReference type="InterPro" id="IPR001434">
    <property type="entry name" value="OmcB-like_DUF11"/>
</dbReference>
<organism evidence="5 6">
    <name type="scientific">candidate division WWE3 bacterium RIFCSPLOWO2_12_FULL_36_10</name>
    <dbReference type="NCBI Taxonomy" id="1802630"/>
    <lineage>
        <taxon>Bacteria</taxon>
        <taxon>Katanobacteria</taxon>
    </lineage>
</organism>
<dbReference type="Proteomes" id="UP000177763">
    <property type="component" value="Unassembled WGS sequence"/>
</dbReference>
<keyword evidence="2" id="KW-0964">Secreted</keyword>
<dbReference type="InterPro" id="IPR047589">
    <property type="entry name" value="DUF11_rpt"/>
</dbReference>
<feature type="domain" description="Gram-positive cocci surface proteins LPxTG" evidence="4">
    <location>
        <begin position="178"/>
        <end position="209"/>
    </location>
</feature>
<evidence type="ECO:0000256" key="1">
    <source>
        <dbReference type="ARBA" id="ARBA00022512"/>
    </source>
</evidence>
<comment type="caution">
    <text evidence="5">The sequence shown here is derived from an EMBL/GenBank/DDBJ whole genome shotgun (WGS) entry which is preliminary data.</text>
</comment>
<keyword evidence="3" id="KW-0572">Peptidoglycan-anchor</keyword>
<dbReference type="NCBIfam" id="TIGR01167">
    <property type="entry name" value="LPXTG_anchor"/>
    <property type="match status" value="1"/>
</dbReference>
<accession>A0A1F4VID5</accession>
<evidence type="ECO:0000313" key="6">
    <source>
        <dbReference type="Proteomes" id="UP000177763"/>
    </source>
</evidence>
<proteinExistence type="predicted"/>
<reference evidence="5 6" key="1">
    <citation type="journal article" date="2016" name="Nat. Commun.">
        <title>Thousands of microbial genomes shed light on interconnected biogeochemical processes in an aquifer system.</title>
        <authorList>
            <person name="Anantharaman K."/>
            <person name="Brown C.T."/>
            <person name="Hug L.A."/>
            <person name="Sharon I."/>
            <person name="Castelle C.J."/>
            <person name="Probst A.J."/>
            <person name="Thomas B.C."/>
            <person name="Singh A."/>
            <person name="Wilkins M.J."/>
            <person name="Karaoz U."/>
            <person name="Brodie E.L."/>
            <person name="Williams K.H."/>
            <person name="Hubbard S.S."/>
            <person name="Banfield J.F."/>
        </authorList>
    </citation>
    <scope>NUCLEOTIDE SEQUENCE [LARGE SCALE GENOMIC DNA]</scope>
</reference>
<dbReference type="PROSITE" id="PS50847">
    <property type="entry name" value="GRAM_POS_ANCHORING"/>
    <property type="match status" value="1"/>
</dbReference>
<name>A0A1F4VID5_UNCKA</name>
<evidence type="ECO:0000259" key="4">
    <source>
        <dbReference type="PROSITE" id="PS50847"/>
    </source>
</evidence>
<dbReference type="EMBL" id="MEVN01000023">
    <property type="protein sequence ID" value="OGC57037.1"/>
    <property type="molecule type" value="Genomic_DNA"/>
</dbReference>
<dbReference type="InterPro" id="IPR019931">
    <property type="entry name" value="LPXTG_anchor"/>
</dbReference>
<dbReference type="Pfam" id="PF01345">
    <property type="entry name" value="DUF11"/>
    <property type="match status" value="1"/>
</dbReference>
<dbReference type="AlphaFoldDB" id="A0A1F4VID5"/>
<gene>
    <name evidence="5" type="ORF">A3H26_03410</name>
</gene>
<sequence>MLLNKIYKINIAVFAALLVGFLIIALLPREAFAACEPNYGGGENCTFEKTFKVHKKVRIEGDGSWKDKVIDVKKGEVVEFRIEVENTGEIEVDKMKMSDNLPDELNKTGGSGLTEEWDNFEPGESKRFIIKAKINDSEFDTKNFEKCIVNEAKAKQDKKDVGSDSATVCYGNGTITELPKTGAESNMILGLVGAGLVSLGLFVKKFKLN</sequence>